<dbReference type="OrthoDB" id="9768878at2"/>
<dbReference type="PROSITE" id="PS00163">
    <property type="entry name" value="FUMARATE_LYASES"/>
    <property type="match status" value="1"/>
</dbReference>
<dbReference type="InterPro" id="IPR000362">
    <property type="entry name" value="Fumarate_lyase_fam"/>
</dbReference>
<dbReference type="AlphaFoldDB" id="A0A0G3EA40"/>
<accession>A0A0G3EA40</accession>
<proteinExistence type="inferred from homology"/>
<comment type="similarity">
    <text evidence="3 13">Belongs to the lyase 1 family. Adenylosuccinate lyase subfamily.</text>
</comment>
<dbReference type="NCBIfam" id="NF006764">
    <property type="entry name" value="PRK09285.1"/>
    <property type="match status" value="1"/>
</dbReference>
<dbReference type="Gene3D" id="1.10.40.30">
    <property type="entry name" value="Fumarase/aspartase (C-terminal domain)"/>
    <property type="match status" value="1"/>
</dbReference>
<evidence type="ECO:0000256" key="8">
    <source>
        <dbReference type="ARBA" id="ARBA00024477"/>
    </source>
</evidence>
<evidence type="ECO:0000256" key="5">
    <source>
        <dbReference type="ARBA" id="ARBA00017058"/>
    </source>
</evidence>
<dbReference type="PATRIC" id="fig|1609981.3.peg.16"/>
<evidence type="ECO:0000259" key="15">
    <source>
        <dbReference type="Pfam" id="PF08328"/>
    </source>
</evidence>
<dbReference type="Pfam" id="PF00206">
    <property type="entry name" value="Lyase_1"/>
    <property type="match status" value="1"/>
</dbReference>
<sequence>MNIDTEELTPMTALGPLDGRYAAKTAVLRGVFSEAALIRQRVRVEVFWLETLCGEPAVPEARALSPEETALLESLADNFSAQDAARVKDIERTTNHDVKAVEYYLRERLADTSLVDVSEFLHFACTSEDINNLAYTLMVGDGREVLLTVQQELIDALRARAHADADIPMLARTHGQPASPTTLGKEWAVYADRLARHRTCIESVPLRGKMNGAVGNFNAHAAACPGADWPRITRELIEQRLGLTQTPYTTQVEPQDGLAELFHALARFNRTLLDLDRDVWLYVSRGALKQKTRAGEVGSSTMPHKVNPLDFENSEGNLGIACRLLEHLAAELPVSRMQRDLSGSTVLRNIGVAFGHSLLAFRSSLRGMEKLEPNGDALRAELDGAWEVLAEPVQTVMRKAGLEHPYERLKELTRGKAVTRESLHEFIRGLELPEEDRDRLLALTPAAYIGLAADLARDI</sequence>
<dbReference type="InterPro" id="IPR022761">
    <property type="entry name" value="Fumarate_lyase_N"/>
</dbReference>
<keyword evidence="7 13" id="KW-0456">Lyase</keyword>
<evidence type="ECO:0000256" key="13">
    <source>
        <dbReference type="RuleBase" id="RU361172"/>
    </source>
</evidence>
<dbReference type="GO" id="GO:0070626">
    <property type="term" value="F:(S)-2-(5-amino-1-(5-phospho-D-ribosyl)imidazole-4-carboxamido) succinate lyase (fumarate-forming) activity"/>
    <property type="evidence" value="ECO:0007669"/>
    <property type="project" value="RHEA"/>
</dbReference>
<dbReference type="Pfam" id="PF08328">
    <property type="entry name" value="ASL_C"/>
    <property type="match status" value="1"/>
</dbReference>
<evidence type="ECO:0000256" key="12">
    <source>
        <dbReference type="NCBIfam" id="TIGR00928"/>
    </source>
</evidence>
<dbReference type="PANTHER" id="PTHR43411">
    <property type="entry name" value="ADENYLOSUCCINATE LYASE"/>
    <property type="match status" value="1"/>
</dbReference>
<evidence type="ECO:0000256" key="3">
    <source>
        <dbReference type="ARBA" id="ARBA00008273"/>
    </source>
</evidence>
<comment type="pathway">
    <text evidence="2 13">Purine metabolism; AMP biosynthesis via de novo pathway; AMP from IMP: step 2/2.</text>
</comment>
<dbReference type="InterPro" id="IPR047136">
    <property type="entry name" value="PurB_bact"/>
</dbReference>
<dbReference type="SUPFAM" id="SSF48557">
    <property type="entry name" value="L-aspartase-like"/>
    <property type="match status" value="1"/>
</dbReference>
<evidence type="ECO:0000313" key="16">
    <source>
        <dbReference type="EMBL" id="AKJ63306.1"/>
    </source>
</evidence>
<dbReference type="STRING" id="1307763.L21SP4_00016"/>
<evidence type="ECO:0000256" key="4">
    <source>
        <dbReference type="ARBA" id="ARBA00012339"/>
    </source>
</evidence>
<dbReference type="NCBIfam" id="TIGR00928">
    <property type="entry name" value="purB"/>
    <property type="match status" value="1"/>
</dbReference>
<evidence type="ECO:0000256" key="11">
    <source>
        <dbReference type="ARBA" id="ARBA00049115"/>
    </source>
</evidence>
<evidence type="ECO:0000256" key="2">
    <source>
        <dbReference type="ARBA" id="ARBA00004734"/>
    </source>
</evidence>
<dbReference type="GO" id="GO:0004018">
    <property type="term" value="F:N6-(1,2-dicarboxyethyl)AMP AMP-lyase (fumarate-forming) activity"/>
    <property type="evidence" value="ECO:0007669"/>
    <property type="project" value="UniProtKB-UniRule"/>
</dbReference>
<dbReference type="RefSeq" id="WP_052880751.1">
    <property type="nucleotide sequence ID" value="NZ_CP010904.1"/>
</dbReference>
<dbReference type="InterPro" id="IPR004769">
    <property type="entry name" value="Pur_lyase"/>
</dbReference>
<dbReference type="GO" id="GO:0044208">
    <property type="term" value="P:'de novo' AMP biosynthetic process"/>
    <property type="evidence" value="ECO:0007669"/>
    <property type="project" value="UniProtKB-UniPathway"/>
</dbReference>
<name>A0A0G3EA40_9BACT</name>
<evidence type="ECO:0000256" key="9">
    <source>
        <dbReference type="ARBA" id="ARBA00025012"/>
    </source>
</evidence>
<comment type="function">
    <text evidence="9">Catalyzes two reactions in de novo purine nucleotide biosynthesis. Catalyzes the breakdown of 5-aminoimidazole- (N-succinylocarboxamide) ribotide (SAICAR or 2-[5-amino-1-(5-phospho-beta-D-ribosyl)imidazole-4-carboxamido]succinate) to 5-aminoimidazole-4-carboxamide ribotide (AICAR or 5-amino-1-(5-phospho-beta-D-ribosyl)imidazole-4-carboxamide) and fumarate, and of adenylosuccinate (ADS or N(6)-(1,2-dicarboxyethyl)-AMP) to adenosine monophosphate (AMP) and fumarate.</text>
</comment>
<reference evidence="16 17" key="2">
    <citation type="journal article" date="2016" name="ISME J.">
        <title>Characterization of the first cultured representative of Verrucomicrobia subdivision 5 indicates the proposal of a novel phylum.</title>
        <authorList>
            <person name="Spring S."/>
            <person name="Bunk B."/>
            <person name="Sproer C."/>
            <person name="Schumann P."/>
            <person name="Rohde M."/>
            <person name="Tindall B.J."/>
            <person name="Klenk H.P."/>
        </authorList>
    </citation>
    <scope>NUCLEOTIDE SEQUENCE [LARGE SCALE GENOMIC DNA]</scope>
    <source>
        <strain evidence="16 17">L21-Fru-AB</strain>
    </source>
</reference>
<dbReference type="PRINTS" id="PR00149">
    <property type="entry name" value="FUMRATELYASE"/>
</dbReference>
<organism evidence="16 17">
    <name type="scientific">Kiritimatiella glycovorans</name>
    <dbReference type="NCBI Taxonomy" id="1307763"/>
    <lineage>
        <taxon>Bacteria</taxon>
        <taxon>Pseudomonadati</taxon>
        <taxon>Kiritimatiellota</taxon>
        <taxon>Kiritimatiellia</taxon>
        <taxon>Kiritimatiellales</taxon>
        <taxon>Kiritimatiellaceae</taxon>
        <taxon>Kiritimatiella</taxon>
    </lineage>
</organism>
<dbReference type="InterPro" id="IPR024083">
    <property type="entry name" value="Fumarase/histidase_N"/>
</dbReference>
<dbReference type="UniPathway" id="UPA00075">
    <property type="reaction ID" value="UER00336"/>
</dbReference>
<comment type="pathway">
    <text evidence="1 13">Purine metabolism; IMP biosynthesis via de novo pathway; 5-amino-1-(5-phospho-D-ribosyl)imidazole-4-carboxamide from 5-amino-1-(5-phospho-D-ribosyl)imidazole-4-carboxylate: step 2/2.</text>
</comment>
<evidence type="ECO:0000256" key="10">
    <source>
        <dbReference type="ARBA" id="ARBA00030717"/>
    </source>
</evidence>
<feature type="domain" description="Fumarate lyase N-terminal" evidence="14">
    <location>
        <begin position="19"/>
        <end position="316"/>
    </location>
</feature>
<dbReference type="InterPro" id="IPR008948">
    <property type="entry name" value="L-Aspartase-like"/>
</dbReference>
<gene>
    <name evidence="16" type="primary">purB</name>
    <name evidence="16" type="ORF">L21SP4_00016</name>
</gene>
<dbReference type="InterPro" id="IPR020557">
    <property type="entry name" value="Fumarate_lyase_CS"/>
</dbReference>
<comment type="catalytic activity">
    <reaction evidence="8">
        <text>(2S)-2-[5-amino-1-(5-phospho-beta-D-ribosyl)imidazole-4-carboxamido]succinate = 5-amino-1-(5-phospho-beta-D-ribosyl)imidazole-4-carboxamide + fumarate</text>
        <dbReference type="Rhea" id="RHEA:23920"/>
        <dbReference type="ChEBI" id="CHEBI:29806"/>
        <dbReference type="ChEBI" id="CHEBI:58443"/>
        <dbReference type="ChEBI" id="CHEBI:58475"/>
        <dbReference type="EC" id="4.3.2.2"/>
    </reaction>
    <physiologicalReaction direction="left-to-right" evidence="8">
        <dbReference type="Rhea" id="RHEA:23921"/>
    </physiologicalReaction>
</comment>
<dbReference type="GO" id="GO:0006189">
    <property type="term" value="P:'de novo' IMP biosynthetic process"/>
    <property type="evidence" value="ECO:0007669"/>
    <property type="project" value="UniProtKB-UniPathway"/>
</dbReference>
<dbReference type="InterPro" id="IPR013539">
    <property type="entry name" value="PurB_C"/>
</dbReference>
<dbReference type="Gene3D" id="1.10.275.10">
    <property type="entry name" value="Fumarase/aspartase (N-terminal domain)"/>
    <property type="match status" value="1"/>
</dbReference>
<dbReference type="EC" id="4.3.2.2" evidence="4 12"/>
<dbReference type="UniPathway" id="UPA00074">
    <property type="reaction ID" value="UER00132"/>
</dbReference>
<dbReference type="Proteomes" id="UP000035268">
    <property type="component" value="Chromosome"/>
</dbReference>
<evidence type="ECO:0000256" key="7">
    <source>
        <dbReference type="ARBA" id="ARBA00023239"/>
    </source>
</evidence>
<comment type="catalytic activity">
    <reaction evidence="11">
        <text>N(6)-(1,2-dicarboxyethyl)-AMP = fumarate + AMP</text>
        <dbReference type="Rhea" id="RHEA:16853"/>
        <dbReference type="ChEBI" id="CHEBI:29806"/>
        <dbReference type="ChEBI" id="CHEBI:57567"/>
        <dbReference type="ChEBI" id="CHEBI:456215"/>
        <dbReference type="EC" id="4.3.2.2"/>
    </reaction>
    <physiologicalReaction direction="left-to-right" evidence="11">
        <dbReference type="Rhea" id="RHEA:16854"/>
    </physiologicalReaction>
</comment>
<protein>
    <recommendedName>
        <fullName evidence="5 12">Adenylosuccinate lyase</fullName>
        <shortName evidence="13">ASL</shortName>
        <ecNumber evidence="4 12">4.3.2.2</ecNumber>
    </recommendedName>
    <alternativeName>
        <fullName evidence="10 13">Adenylosuccinase</fullName>
    </alternativeName>
</protein>
<dbReference type="Gene3D" id="1.20.200.10">
    <property type="entry name" value="Fumarase/aspartase (Central domain)"/>
    <property type="match status" value="1"/>
</dbReference>
<dbReference type="CDD" id="cd01598">
    <property type="entry name" value="PurB"/>
    <property type="match status" value="1"/>
</dbReference>
<feature type="domain" description="Adenylosuccinate lyase PurB C-terminal" evidence="15">
    <location>
        <begin position="335"/>
        <end position="449"/>
    </location>
</feature>
<dbReference type="EMBL" id="CP010904">
    <property type="protein sequence ID" value="AKJ63306.1"/>
    <property type="molecule type" value="Genomic_DNA"/>
</dbReference>
<keyword evidence="6 13" id="KW-0658">Purine biosynthesis</keyword>
<evidence type="ECO:0000313" key="17">
    <source>
        <dbReference type="Proteomes" id="UP000035268"/>
    </source>
</evidence>
<evidence type="ECO:0000256" key="6">
    <source>
        <dbReference type="ARBA" id="ARBA00022755"/>
    </source>
</evidence>
<dbReference type="PANTHER" id="PTHR43411:SF1">
    <property type="entry name" value="ADENYLOSUCCINATE LYASE"/>
    <property type="match status" value="1"/>
</dbReference>
<evidence type="ECO:0000259" key="14">
    <source>
        <dbReference type="Pfam" id="PF00206"/>
    </source>
</evidence>
<evidence type="ECO:0000256" key="1">
    <source>
        <dbReference type="ARBA" id="ARBA00004706"/>
    </source>
</evidence>
<keyword evidence="17" id="KW-1185">Reference proteome</keyword>
<dbReference type="KEGG" id="vbl:L21SP4_00016"/>
<reference evidence="17" key="1">
    <citation type="submission" date="2015-02" db="EMBL/GenBank/DDBJ databases">
        <title>Description and complete genome sequence of the first cultured representative of the subdivision 5 of the Verrucomicrobia phylum.</title>
        <authorList>
            <person name="Spring S."/>
            <person name="Bunk B."/>
            <person name="Sproer C."/>
            <person name="Klenk H.-P."/>
        </authorList>
    </citation>
    <scope>NUCLEOTIDE SEQUENCE [LARGE SCALE GENOMIC DNA]</scope>
    <source>
        <strain evidence="17">L21-Fru-AB</strain>
    </source>
</reference>